<gene>
    <name evidence="9" type="ORF">PTSG_00886</name>
</gene>
<feature type="region of interest" description="Disordered" evidence="6">
    <location>
        <begin position="303"/>
        <end position="364"/>
    </location>
</feature>
<feature type="coiled-coil region" evidence="5">
    <location>
        <begin position="190"/>
        <end position="224"/>
    </location>
</feature>
<feature type="region of interest" description="Disordered" evidence="6">
    <location>
        <begin position="621"/>
        <end position="640"/>
    </location>
</feature>
<feature type="compositionally biased region" description="Polar residues" evidence="6">
    <location>
        <begin position="1395"/>
        <end position="1414"/>
    </location>
</feature>
<feature type="compositionally biased region" description="Polar residues" evidence="6">
    <location>
        <begin position="347"/>
        <end position="358"/>
    </location>
</feature>
<dbReference type="GeneID" id="16078950"/>
<dbReference type="SMART" id="SM00064">
    <property type="entry name" value="FYVE"/>
    <property type="match status" value="1"/>
</dbReference>
<dbReference type="OrthoDB" id="660555at2759"/>
<evidence type="ECO:0008006" key="11">
    <source>
        <dbReference type="Google" id="ProtNLM"/>
    </source>
</evidence>
<evidence type="ECO:0000256" key="5">
    <source>
        <dbReference type="SAM" id="Coils"/>
    </source>
</evidence>
<keyword evidence="10" id="KW-1185">Reference proteome</keyword>
<dbReference type="SUPFAM" id="SSF57903">
    <property type="entry name" value="FYVE/PHD zinc finger"/>
    <property type="match status" value="1"/>
</dbReference>
<feature type="coiled-coil region" evidence="5">
    <location>
        <begin position="1119"/>
        <end position="1146"/>
    </location>
</feature>
<dbReference type="PROSITE" id="PS50106">
    <property type="entry name" value="PDZ"/>
    <property type="match status" value="1"/>
</dbReference>
<dbReference type="SMART" id="SM00228">
    <property type="entry name" value="PDZ"/>
    <property type="match status" value="1"/>
</dbReference>
<feature type="compositionally biased region" description="Acidic residues" evidence="6">
    <location>
        <begin position="667"/>
        <end position="676"/>
    </location>
</feature>
<evidence type="ECO:0000256" key="3">
    <source>
        <dbReference type="ARBA" id="ARBA00022833"/>
    </source>
</evidence>
<protein>
    <recommendedName>
        <fullName evidence="11">FYVE-type domain-containing protein</fullName>
    </recommendedName>
</protein>
<feature type="compositionally biased region" description="Basic and acidic residues" evidence="6">
    <location>
        <begin position="322"/>
        <end position="332"/>
    </location>
</feature>
<feature type="compositionally biased region" description="Polar residues" evidence="6">
    <location>
        <begin position="1337"/>
        <end position="1348"/>
    </location>
</feature>
<feature type="region of interest" description="Disordered" evidence="6">
    <location>
        <begin position="65"/>
        <end position="95"/>
    </location>
</feature>
<dbReference type="OMA" id="MIDENEY"/>
<feature type="coiled-coil region" evidence="5">
    <location>
        <begin position="979"/>
        <end position="1072"/>
    </location>
</feature>
<dbReference type="InterPro" id="IPR013083">
    <property type="entry name" value="Znf_RING/FYVE/PHD"/>
</dbReference>
<feature type="region of interest" description="Disordered" evidence="6">
    <location>
        <begin position="1337"/>
        <end position="1423"/>
    </location>
</feature>
<keyword evidence="3" id="KW-0862">Zinc</keyword>
<dbReference type="Gene3D" id="1.10.287.1490">
    <property type="match status" value="4"/>
</dbReference>
<sequence length="1612" mass="178352">MMSTAKERIAAHKKRVEELKRARHAFQLQKAEDGENEVFLEAGRARSGSTLSTLSHLYPDARARSGSVLSRLSKPGQEDDGGTPARSGSDAAKAAQSARNAALKSEIDSLKKQVTSLQQEKEAAVDAHKAAAQKLEEAEAEGDTQLALIAKLQEQLSSKVDATAAPSEGSDDAGAQEALKDFQHYVTHLRQKHTEELTAVQEALKTTQEQLQSVSDEYSAKQAEWAGVAEMLMSSSKGASIMQGDADLSIVLEEHQLYKEENAELRGMLEEALVQVDTLGSRLKGHREAQEFLEASLQELEDENQRLQEQVSTSHASQRSVTTRDSHIRELREEVEEMQSKAEASQVEMQRLQQQAEASRTAMDDLQQQLTEALNARQATDTELDTLRAKLQDKDSELDGLRQELVEAEAAAARARAEREQALSQSTMAKAQAEEAAMRAQRAADSEVQAALTSAEGQERELKRLNLQLTEAQSQYESLQSEMEGILTTVRKELAESQGNAQTAAMAGLSLSELVDQLKEDKLRSGRECEQAQAALAEAQARLQEREELLTRVMEHLKSLGPQDGGEGDGDTDALSNLTLQLQRAKDEHDHMQDAITQLEDEVDALQAKVRGLETERKDLARSKEELEASLSGTQDDLRDVSGRLEEREAMLKQVMDFLKGAKEGNDADGADTGEGGDDKDASFAAMGLDALAEQLAEAERERERLRKACVAAENELAQSKEEVARVTQALRDEEDARAAQAEELEQTQRREKMLQEKVGDLEASEAALRDQLSAAEEKVKALETELQAKTDELDAIRAELESVSANMRAAAEAGLSLTEMLNKLKEEHAAKVAALEAEISDLKKKVAEYERILQGVKEMLENQGEQGDADAGDIIAQLKKRLEMSDALQAELERSLREMEEELAAKDSELAQLRQDLEQLQLRKSQLEERLADLQQQYDELDAQYRKLEALLASAGGHGDDREEELVQEGAAADMSMGERLQKLLQELREQAEEIARLKAAEASLRSQVEQLEKDKAEAQDTIADLEDQVAALQQAREEVEGKLERAMERIHELELEIARLKAQLEKLKTLTATQRLALEQHKEVIEKLRHHTTDTAHTLLKKEHTEHRDEVEDMARVTALQEELRRRDQLIEELKDRLRRERELLRRRYLSKWRNDTPSCEGCGLNFSLRVRRHHCRLCGKVMCHACCSDRVRTSSNRRPVRVCRDCFDLIVDIEQEEQDVMQDARTAYEQAREKADDNALVSVTLHKHQANDPVGADFHYEDLDFELKVTVARVLDKTPASAAGLKPGMLIMGINGQEVSEMLQEQFQEILRSEKDIVLETVTATAMERARAMSQLTDHASDTSGTTTTTTTTTAPPTSTAAATAAAAKATTTKPATTVATATRHQSKDQGAGSTAASPTTQKKGNQSGQQRKQRGEGLSTAVAGVAAIVGGAKQHNTLRPISPRGNVDVHGEANGARSVTLTPVSQSTSPHPPQQQQQQQQQQQHQQQQQQQSHAQQQGRTATTGGKKTKKQEGSGAKATVFPAAKQELKRPESNGRKQQEATTASTASWNPFAATTIETQKKKQPKQKREEQQKPKQQQQKRKSCHLTLHAAALPLPTKQELGAPKL</sequence>
<keyword evidence="2 4" id="KW-0863">Zinc-finger</keyword>
<feature type="domain" description="FYVE-type" evidence="8">
    <location>
        <begin position="1156"/>
        <end position="1214"/>
    </location>
</feature>
<dbReference type="InterPro" id="IPR011011">
    <property type="entry name" value="Znf_FYVE_PHD"/>
</dbReference>
<proteinExistence type="predicted"/>
<feature type="compositionally biased region" description="Low complexity" evidence="6">
    <location>
        <begin position="1470"/>
        <end position="1510"/>
    </location>
</feature>
<dbReference type="Pfam" id="PF00595">
    <property type="entry name" value="PDZ"/>
    <property type="match status" value="1"/>
</dbReference>
<feature type="compositionally biased region" description="Polar residues" evidence="6">
    <location>
        <begin position="307"/>
        <end position="321"/>
    </location>
</feature>
<dbReference type="InterPro" id="IPR001478">
    <property type="entry name" value="PDZ"/>
</dbReference>
<dbReference type="InterPro" id="IPR000306">
    <property type="entry name" value="Znf_FYVE"/>
</dbReference>
<dbReference type="Pfam" id="PF01363">
    <property type="entry name" value="FYVE"/>
    <property type="match status" value="1"/>
</dbReference>
<dbReference type="Proteomes" id="UP000007799">
    <property type="component" value="Unassembled WGS sequence"/>
</dbReference>
<feature type="domain" description="PDZ" evidence="7">
    <location>
        <begin position="1245"/>
        <end position="1329"/>
    </location>
</feature>
<evidence type="ECO:0000259" key="8">
    <source>
        <dbReference type="PROSITE" id="PS50178"/>
    </source>
</evidence>
<evidence type="ECO:0000259" key="7">
    <source>
        <dbReference type="PROSITE" id="PS50106"/>
    </source>
</evidence>
<evidence type="ECO:0000256" key="6">
    <source>
        <dbReference type="SAM" id="MobiDB-lite"/>
    </source>
</evidence>
<accession>F2TXS1</accession>
<feature type="compositionally biased region" description="Low complexity" evidence="6">
    <location>
        <begin position="1349"/>
        <end position="1386"/>
    </location>
</feature>
<keyword evidence="5" id="KW-0175">Coiled coil</keyword>
<dbReference type="PROSITE" id="PS50178">
    <property type="entry name" value="ZF_FYVE"/>
    <property type="match status" value="1"/>
</dbReference>
<dbReference type="SUPFAM" id="SSF58100">
    <property type="entry name" value="Bacterial hemolysins"/>
    <property type="match status" value="1"/>
</dbReference>
<feature type="coiled-coil region" evidence="5">
    <location>
        <begin position="2"/>
        <end position="29"/>
    </location>
</feature>
<dbReference type="eggNOG" id="KOG1729">
    <property type="taxonomic scope" value="Eukaryota"/>
</dbReference>
<feature type="coiled-coil region" evidence="5">
    <location>
        <begin position="689"/>
        <end position="952"/>
    </location>
</feature>
<feature type="compositionally biased region" description="Low complexity" evidence="6">
    <location>
        <begin position="1591"/>
        <end position="1603"/>
    </location>
</feature>
<reference evidence="9" key="1">
    <citation type="submission" date="2009-08" db="EMBL/GenBank/DDBJ databases">
        <title>Annotation of Salpingoeca rosetta.</title>
        <authorList>
            <consortium name="The Broad Institute Genome Sequencing Platform"/>
            <person name="Russ C."/>
            <person name="Cuomo C."/>
            <person name="Burger G."/>
            <person name="Gray M.W."/>
            <person name="Holland P.W.H."/>
            <person name="King N."/>
            <person name="Lang F.B.F."/>
            <person name="Roger A.J."/>
            <person name="Ruiz-Trillo I."/>
            <person name="Young S.K."/>
            <person name="Zeng Q."/>
            <person name="Gargeya S."/>
            <person name="Alvarado L."/>
            <person name="Berlin A."/>
            <person name="Chapman S.B."/>
            <person name="Chen Z."/>
            <person name="Freedman E."/>
            <person name="Gellesch M."/>
            <person name="Goldberg J."/>
            <person name="Griggs A."/>
            <person name="Gujja S."/>
            <person name="Heilman E."/>
            <person name="Heiman D."/>
            <person name="Howarth C."/>
            <person name="Mehta T."/>
            <person name="Neiman D."/>
            <person name="Pearson M."/>
            <person name="Roberts A."/>
            <person name="Saif S."/>
            <person name="Shea T."/>
            <person name="Shenoy N."/>
            <person name="Sisk P."/>
            <person name="Stolte C."/>
            <person name="Sykes S."/>
            <person name="White J."/>
            <person name="Yandava C."/>
            <person name="Haas B."/>
            <person name="Nusbaum C."/>
            <person name="Birren B."/>
        </authorList>
    </citation>
    <scope>NUCLEOTIDE SEQUENCE [LARGE SCALE GENOMIC DNA]</scope>
    <source>
        <strain evidence="9">ATCC 50818</strain>
    </source>
</reference>
<evidence type="ECO:0000256" key="2">
    <source>
        <dbReference type="ARBA" id="ARBA00022771"/>
    </source>
</evidence>
<evidence type="ECO:0000256" key="1">
    <source>
        <dbReference type="ARBA" id="ARBA00022723"/>
    </source>
</evidence>
<feature type="region of interest" description="Disordered" evidence="6">
    <location>
        <begin position="663"/>
        <end position="682"/>
    </location>
</feature>
<dbReference type="SUPFAM" id="SSF50156">
    <property type="entry name" value="PDZ domain-like"/>
    <property type="match status" value="1"/>
</dbReference>
<dbReference type="EMBL" id="GL832956">
    <property type="protein sequence ID" value="EGD76180.1"/>
    <property type="molecule type" value="Genomic_DNA"/>
</dbReference>
<feature type="region of interest" description="Disordered" evidence="6">
    <location>
        <begin position="1465"/>
        <end position="1612"/>
    </location>
</feature>
<evidence type="ECO:0000313" key="10">
    <source>
        <dbReference type="Proteomes" id="UP000007799"/>
    </source>
</evidence>
<dbReference type="InParanoid" id="F2TXS1"/>
<evidence type="ECO:0000256" key="4">
    <source>
        <dbReference type="PROSITE-ProRule" id="PRU00091"/>
    </source>
</evidence>
<feature type="compositionally biased region" description="Basic and acidic residues" evidence="6">
    <location>
        <begin position="1531"/>
        <end position="1544"/>
    </location>
</feature>
<evidence type="ECO:0000313" key="9">
    <source>
        <dbReference type="EMBL" id="EGD76180.1"/>
    </source>
</evidence>
<dbReference type="InterPro" id="IPR017455">
    <property type="entry name" value="Znf_FYVE-rel"/>
</dbReference>
<name>F2TXS1_SALR5</name>
<dbReference type="PANTHER" id="PTHR43941">
    <property type="entry name" value="STRUCTURAL MAINTENANCE OF CHROMOSOMES PROTEIN 2"/>
    <property type="match status" value="1"/>
</dbReference>
<keyword evidence="1" id="KW-0479">Metal-binding</keyword>
<dbReference type="STRING" id="946362.F2TXS1"/>
<organism evidence="10">
    <name type="scientific">Salpingoeca rosetta (strain ATCC 50818 / BSB-021)</name>
    <dbReference type="NCBI Taxonomy" id="946362"/>
    <lineage>
        <taxon>Eukaryota</taxon>
        <taxon>Choanoflagellata</taxon>
        <taxon>Craspedida</taxon>
        <taxon>Salpingoecidae</taxon>
        <taxon>Salpingoeca</taxon>
    </lineage>
</organism>
<dbReference type="RefSeq" id="XP_004998355.1">
    <property type="nucleotide sequence ID" value="XM_004998298.1"/>
</dbReference>
<dbReference type="GO" id="GO:0008270">
    <property type="term" value="F:zinc ion binding"/>
    <property type="evidence" value="ECO:0007669"/>
    <property type="project" value="UniProtKB-KW"/>
</dbReference>
<feature type="compositionally biased region" description="Polar residues" evidence="6">
    <location>
        <begin position="1545"/>
        <end position="1554"/>
    </location>
</feature>
<dbReference type="KEGG" id="sre:PTSG_00886"/>
<dbReference type="Gene3D" id="3.30.40.10">
    <property type="entry name" value="Zinc/RING finger domain, C3HC4 (zinc finger)"/>
    <property type="match status" value="1"/>
</dbReference>
<dbReference type="Gene3D" id="2.30.42.10">
    <property type="match status" value="1"/>
</dbReference>
<dbReference type="InterPro" id="IPR036034">
    <property type="entry name" value="PDZ_sf"/>
</dbReference>